<dbReference type="GeneID" id="27317361"/>
<proteinExistence type="predicted"/>
<dbReference type="EMBL" id="KN847593">
    <property type="protein sequence ID" value="KIV98862.1"/>
    <property type="molecule type" value="Genomic_DNA"/>
</dbReference>
<dbReference type="RefSeq" id="XP_016208732.1">
    <property type="nucleotide sequence ID" value="XM_016363444.1"/>
</dbReference>
<dbReference type="HOGENOM" id="CLU_2135456_0_0_1"/>
<dbReference type="Proteomes" id="UP000053259">
    <property type="component" value="Unassembled WGS sequence"/>
</dbReference>
<reference evidence="2 3" key="1">
    <citation type="submission" date="2015-01" db="EMBL/GenBank/DDBJ databases">
        <title>The Genome Sequence of Ochroconis gallopava CBS43764.</title>
        <authorList>
            <consortium name="The Broad Institute Genomics Platform"/>
            <person name="Cuomo C."/>
            <person name="de Hoog S."/>
            <person name="Gorbushina A."/>
            <person name="Stielow B."/>
            <person name="Teixiera M."/>
            <person name="Abouelleil A."/>
            <person name="Chapman S.B."/>
            <person name="Priest M."/>
            <person name="Young S.K."/>
            <person name="Wortman J."/>
            <person name="Nusbaum C."/>
            <person name="Birren B."/>
        </authorList>
    </citation>
    <scope>NUCLEOTIDE SEQUENCE [LARGE SCALE GENOMIC DNA]</scope>
    <source>
        <strain evidence="2 3">CBS 43764</strain>
    </source>
</reference>
<evidence type="ECO:0000313" key="3">
    <source>
        <dbReference type="Proteomes" id="UP000053259"/>
    </source>
</evidence>
<dbReference type="AlphaFoldDB" id="A0A0D1ZWI7"/>
<name>A0A0D1ZWI7_9PEZI</name>
<feature type="region of interest" description="Disordered" evidence="1">
    <location>
        <begin position="70"/>
        <end position="89"/>
    </location>
</feature>
<evidence type="ECO:0000313" key="2">
    <source>
        <dbReference type="EMBL" id="KIV98862.1"/>
    </source>
</evidence>
<keyword evidence="3" id="KW-1185">Reference proteome</keyword>
<evidence type="ECO:0000256" key="1">
    <source>
        <dbReference type="SAM" id="MobiDB-lite"/>
    </source>
</evidence>
<organism evidence="2 3">
    <name type="scientific">Verruconis gallopava</name>
    <dbReference type="NCBI Taxonomy" id="253628"/>
    <lineage>
        <taxon>Eukaryota</taxon>
        <taxon>Fungi</taxon>
        <taxon>Dikarya</taxon>
        <taxon>Ascomycota</taxon>
        <taxon>Pezizomycotina</taxon>
        <taxon>Dothideomycetes</taxon>
        <taxon>Pleosporomycetidae</taxon>
        <taxon>Venturiales</taxon>
        <taxon>Sympoventuriaceae</taxon>
        <taxon>Verruconis</taxon>
    </lineage>
</organism>
<gene>
    <name evidence="2" type="ORF">PV09_09388</name>
</gene>
<dbReference type="InParanoid" id="A0A0D1ZWI7"/>
<sequence length="113" mass="12926">MMNMEKPDEIKGAILQDHRPFTLEAEIKYVGWLTCKTPDKTMSSIIIEFTRPEDANKIIDEGLGWKSKASDEHFKKQRHNADKTDEKTSCPHFNLMQTIGMELHDATLGFATT</sequence>
<dbReference type="OrthoDB" id="3650657at2759"/>
<protein>
    <submittedName>
        <fullName evidence="2">Uncharacterized protein</fullName>
    </submittedName>
</protein>
<accession>A0A0D1ZWI7</accession>
<dbReference type="VEuPathDB" id="FungiDB:PV09_09388"/>